<organism evidence="1">
    <name type="scientific">Lepeophtheirus salmonis</name>
    <name type="common">Salmon louse</name>
    <name type="synonym">Caligus salmonis</name>
    <dbReference type="NCBI Taxonomy" id="72036"/>
    <lineage>
        <taxon>Eukaryota</taxon>
        <taxon>Metazoa</taxon>
        <taxon>Ecdysozoa</taxon>
        <taxon>Arthropoda</taxon>
        <taxon>Crustacea</taxon>
        <taxon>Multicrustacea</taxon>
        <taxon>Hexanauplia</taxon>
        <taxon>Copepoda</taxon>
        <taxon>Siphonostomatoida</taxon>
        <taxon>Caligidae</taxon>
        <taxon>Lepeophtheirus</taxon>
    </lineage>
</organism>
<protein>
    <submittedName>
        <fullName evidence="1">Uncharacterized protein</fullName>
    </submittedName>
</protein>
<accession>A0A0K2T2Q4</accession>
<name>A0A0K2T2Q4_LEPSM</name>
<sequence>MKSFPSNMELVIQTTNKNLNICVPSL</sequence>
<dbReference type="EMBL" id="HACA01002962">
    <property type="protein sequence ID" value="CDW20323.1"/>
    <property type="molecule type" value="Transcribed_RNA"/>
</dbReference>
<proteinExistence type="predicted"/>
<dbReference type="AlphaFoldDB" id="A0A0K2T2Q4"/>
<reference evidence="1" key="1">
    <citation type="submission" date="2014-05" db="EMBL/GenBank/DDBJ databases">
        <authorList>
            <person name="Chronopoulou M."/>
        </authorList>
    </citation>
    <scope>NUCLEOTIDE SEQUENCE</scope>
    <source>
        <tissue evidence="1">Whole organism</tissue>
    </source>
</reference>
<evidence type="ECO:0000313" key="1">
    <source>
        <dbReference type="EMBL" id="CDW20323.1"/>
    </source>
</evidence>